<keyword evidence="2" id="KW-1185">Reference proteome</keyword>
<gene>
    <name evidence="1" type="ORF">LSALG_LOCUS30748</name>
</gene>
<organism evidence="1 2">
    <name type="scientific">Lactuca saligna</name>
    <name type="common">Willowleaf lettuce</name>
    <dbReference type="NCBI Taxonomy" id="75948"/>
    <lineage>
        <taxon>Eukaryota</taxon>
        <taxon>Viridiplantae</taxon>
        <taxon>Streptophyta</taxon>
        <taxon>Embryophyta</taxon>
        <taxon>Tracheophyta</taxon>
        <taxon>Spermatophyta</taxon>
        <taxon>Magnoliopsida</taxon>
        <taxon>eudicotyledons</taxon>
        <taxon>Gunneridae</taxon>
        <taxon>Pentapetalae</taxon>
        <taxon>asterids</taxon>
        <taxon>campanulids</taxon>
        <taxon>Asterales</taxon>
        <taxon>Asteraceae</taxon>
        <taxon>Cichorioideae</taxon>
        <taxon>Cichorieae</taxon>
        <taxon>Lactucinae</taxon>
        <taxon>Lactuca</taxon>
    </lineage>
</organism>
<evidence type="ECO:0000313" key="1">
    <source>
        <dbReference type="EMBL" id="CAI9291618.1"/>
    </source>
</evidence>
<dbReference type="PANTHER" id="PTHR33675">
    <property type="entry name" value="NUCLEAR RECEPTOR FAMILY 2 GROUP C PROTEIN"/>
    <property type="match status" value="1"/>
</dbReference>
<dbReference type="PANTHER" id="PTHR33675:SF1">
    <property type="entry name" value="HOLOCARBOXYLASE SYNTHETASE"/>
    <property type="match status" value="1"/>
</dbReference>
<dbReference type="EMBL" id="OX465082">
    <property type="protein sequence ID" value="CAI9291618.1"/>
    <property type="molecule type" value="Genomic_DNA"/>
</dbReference>
<sequence length="374" mass="41496">MAKKRKSLATSLDEVDRTMYSTFCNAANSLSQLYSQAMSQQKLSFLSGERHGLEKLYQWISKQYAEGLRVTTEDILAYIQAELESSVEEPPIAPRTLQQPQTQVTNPFINSGPSNVPGGVQGFRAFKAIIIYHHHHHHHHHLMNIRILILQWMQIILQSFFLSNAFPVIGGYQLSTPAVAQTCVKGYSNGLNLLFLGHKKEEKPMKVTPWTQYHLVDQEPDPNPNPNPNPNQLAANKNNRCGCGCASLACFGRPDTTAARPAREVVKTASDLEKIEENFGNLDCVESEEGNSNGINVNSLKSSLKRRGVGVGVSVSVSNDDEVGPVENERRSVHWTDVTGGELCAIREFEPSEHSDSDDEFENSSGKTCACRIM</sequence>
<dbReference type="Proteomes" id="UP001177003">
    <property type="component" value="Chromosome 6"/>
</dbReference>
<name>A0AA35ZG86_LACSI</name>
<dbReference type="AlphaFoldDB" id="A0AA35ZG86"/>
<evidence type="ECO:0000313" key="2">
    <source>
        <dbReference type="Proteomes" id="UP001177003"/>
    </source>
</evidence>
<accession>A0AA35ZG86</accession>
<proteinExistence type="predicted"/>
<reference evidence="1" key="1">
    <citation type="submission" date="2023-04" db="EMBL/GenBank/DDBJ databases">
        <authorList>
            <person name="Vijverberg K."/>
            <person name="Xiong W."/>
            <person name="Schranz E."/>
        </authorList>
    </citation>
    <scope>NUCLEOTIDE SEQUENCE</scope>
</reference>
<protein>
    <submittedName>
        <fullName evidence="1">Uncharacterized protein</fullName>
    </submittedName>
</protein>